<dbReference type="PANTHER" id="PTHR37299:SF1">
    <property type="entry name" value="STAGE 0 SPORULATION PROTEIN A HOMOLOG"/>
    <property type="match status" value="1"/>
</dbReference>
<evidence type="ECO:0000313" key="5">
    <source>
        <dbReference type="Proteomes" id="UP000284120"/>
    </source>
</evidence>
<dbReference type="PANTHER" id="PTHR37299">
    <property type="entry name" value="TRANSCRIPTIONAL REGULATOR-RELATED"/>
    <property type="match status" value="1"/>
</dbReference>
<reference evidence="4 5" key="1">
    <citation type="submission" date="2018-06" db="EMBL/GenBank/DDBJ databases">
        <title>Pedobacter endophyticus sp. nov., an endophytic bacterium isolated from a leaf of Triticum aestivum.</title>
        <authorList>
            <person name="Zhang L."/>
        </authorList>
    </citation>
    <scope>NUCLEOTIDE SEQUENCE [LARGE SCALE GENOMIC DNA]</scope>
    <source>
        <strain evidence="4 5">CM134L-2</strain>
    </source>
</reference>
<dbReference type="InterPro" id="IPR001789">
    <property type="entry name" value="Sig_transdc_resp-reg_receiver"/>
</dbReference>
<dbReference type="SMART" id="SM00850">
    <property type="entry name" value="LytTR"/>
    <property type="match status" value="1"/>
</dbReference>
<evidence type="ECO:0000259" key="3">
    <source>
        <dbReference type="PROSITE" id="PS50930"/>
    </source>
</evidence>
<dbReference type="Pfam" id="PF04397">
    <property type="entry name" value="LytTR"/>
    <property type="match status" value="1"/>
</dbReference>
<dbReference type="Gene3D" id="3.40.50.2300">
    <property type="match status" value="1"/>
</dbReference>
<feature type="modified residue" description="4-aspartylphosphate" evidence="1">
    <location>
        <position position="53"/>
    </location>
</feature>
<dbReference type="InterPro" id="IPR046947">
    <property type="entry name" value="LytR-like"/>
</dbReference>
<comment type="caution">
    <text evidence="4">The sequence shown here is derived from an EMBL/GenBank/DDBJ whole genome shotgun (WGS) entry which is preliminary data.</text>
</comment>
<dbReference type="GO" id="GO:0003677">
    <property type="term" value="F:DNA binding"/>
    <property type="evidence" value="ECO:0007669"/>
    <property type="project" value="InterPro"/>
</dbReference>
<dbReference type="InterPro" id="IPR007492">
    <property type="entry name" value="LytTR_DNA-bd_dom"/>
</dbReference>
<evidence type="ECO:0000256" key="1">
    <source>
        <dbReference type="PROSITE-ProRule" id="PRU00169"/>
    </source>
</evidence>
<accession>A0A3S3SRS6</accession>
<keyword evidence="5" id="KW-1185">Reference proteome</keyword>
<dbReference type="Proteomes" id="UP000284120">
    <property type="component" value="Unassembled WGS sequence"/>
</dbReference>
<name>A0A3S3SRS6_9SPHI</name>
<dbReference type="SMART" id="SM00448">
    <property type="entry name" value="REC"/>
    <property type="match status" value="1"/>
</dbReference>
<protein>
    <submittedName>
        <fullName evidence="4">Response regulator transcription factor</fullName>
    </submittedName>
</protein>
<dbReference type="FunFam" id="3.40.50.2300:FF:000051">
    <property type="entry name" value="Two-component response regulator yehT"/>
    <property type="match status" value="1"/>
</dbReference>
<dbReference type="InterPro" id="IPR011006">
    <property type="entry name" value="CheY-like_superfamily"/>
</dbReference>
<evidence type="ECO:0000313" key="4">
    <source>
        <dbReference type="EMBL" id="RWU03999.1"/>
    </source>
</evidence>
<organism evidence="4 5">
    <name type="scientific">Pedobacter chitinilyticus</name>
    <dbReference type="NCBI Taxonomy" id="2233776"/>
    <lineage>
        <taxon>Bacteria</taxon>
        <taxon>Pseudomonadati</taxon>
        <taxon>Bacteroidota</taxon>
        <taxon>Sphingobacteriia</taxon>
        <taxon>Sphingobacteriales</taxon>
        <taxon>Sphingobacteriaceae</taxon>
        <taxon>Pedobacter</taxon>
    </lineage>
</organism>
<dbReference type="PROSITE" id="PS50110">
    <property type="entry name" value="RESPONSE_REGULATORY"/>
    <property type="match status" value="1"/>
</dbReference>
<dbReference type="OrthoDB" id="9787344at2"/>
<dbReference type="EMBL" id="SAYW01000008">
    <property type="protein sequence ID" value="RWU03999.1"/>
    <property type="molecule type" value="Genomic_DNA"/>
</dbReference>
<evidence type="ECO:0000259" key="2">
    <source>
        <dbReference type="PROSITE" id="PS50110"/>
    </source>
</evidence>
<gene>
    <name evidence="4" type="ORF">DPV69_20190</name>
</gene>
<dbReference type="Gene3D" id="2.40.50.1020">
    <property type="entry name" value="LytTr DNA-binding domain"/>
    <property type="match status" value="1"/>
</dbReference>
<dbReference type="RefSeq" id="WP_113649238.1">
    <property type="nucleotide sequence ID" value="NZ_QMHN01000008.1"/>
</dbReference>
<feature type="domain" description="Response regulatory" evidence="2">
    <location>
        <begin position="2"/>
        <end position="113"/>
    </location>
</feature>
<dbReference type="SUPFAM" id="SSF52172">
    <property type="entry name" value="CheY-like"/>
    <property type="match status" value="1"/>
</dbReference>
<feature type="domain" description="HTH LytTR-type" evidence="3">
    <location>
        <begin position="136"/>
        <end position="207"/>
    </location>
</feature>
<dbReference type="PROSITE" id="PS50930">
    <property type="entry name" value="HTH_LYTTR"/>
    <property type="match status" value="1"/>
</dbReference>
<proteinExistence type="predicted"/>
<sequence length="242" mass="27804">MTCIIVDDEPLAREGLQALIKEVSDLEIVGQFSSAFLASDFLARNEVDLIFLDIQMPKVTGLEFAAQISKQTMIIFTTAYEQYALKSYELNAFDYLLKPIGIERLAKAIDKAQAYKKLLLAKTPKGAAETDEEDYLLIKADRRQYKINFKDIQFIEGLKDYVIVYSGSQKLITAMNLKNIQRKISSPSFCRVSKSYIVNINHVVSFDARTIYIDQFEIPIGEIYRMDFLERYSLRFSQGRKI</sequence>
<dbReference type="Pfam" id="PF00072">
    <property type="entry name" value="Response_reg"/>
    <property type="match status" value="1"/>
</dbReference>
<dbReference type="AlphaFoldDB" id="A0A3S3SRS6"/>
<keyword evidence="1" id="KW-0597">Phosphoprotein</keyword>
<dbReference type="GO" id="GO:0000156">
    <property type="term" value="F:phosphorelay response regulator activity"/>
    <property type="evidence" value="ECO:0007669"/>
    <property type="project" value="InterPro"/>
</dbReference>